<sequence>MTEFAIGQEWSFASQDASGKAIVGDVGHDMGIDWVSVYVHNLSGFGANTQQDDFAGPITHMPFERKAFADSVDSLLAADKTVPESFFVGFRTWRDELVAGDAGWFDIDVARAVEMIVDTLNSRKSVQ</sequence>
<keyword evidence="2" id="KW-1185">Reference proteome</keyword>
<proteinExistence type="predicted"/>
<organism evidence="1 2">
    <name type="scientific">Parvularcula maris</name>
    <dbReference type="NCBI Taxonomy" id="2965077"/>
    <lineage>
        <taxon>Bacteria</taxon>
        <taxon>Pseudomonadati</taxon>
        <taxon>Pseudomonadota</taxon>
        <taxon>Alphaproteobacteria</taxon>
        <taxon>Parvularculales</taxon>
        <taxon>Parvularculaceae</taxon>
        <taxon>Parvularcula</taxon>
    </lineage>
</organism>
<comment type="caution">
    <text evidence="1">The sequence shown here is derived from an EMBL/GenBank/DDBJ whole genome shotgun (WGS) entry which is preliminary data.</text>
</comment>
<dbReference type="RefSeq" id="WP_256620489.1">
    <property type="nucleotide sequence ID" value="NZ_JANIBC010000021.1"/>
</dbReference>
<evidence type="ECO:0000313" key="2">
    <source>
        <dbReference type="Proteomes" id="UP001142610"/>
    </source>
</evidence>
<name>A0A9X2RIX2_9PROT</name>
<protein>
    <submittedName>
        <fullName evidence="1">Uncharacterized protein</fullName>
    </submittedName>
</protein>
<dbReference type="Proteomes" id="UP001142610">
    <property type="component" value="Unassembled WGS sequence"/>
</dbReference>
<dbReference type="EMBL" id="JANIBC010000021">
    <property type="protein sequence ID" value="MCQ8186555.1"/>
    <property type="molecule type" value="Genomic_DNA"/>
</dbReference>
<dbReference type="AlphaFoldDB" id="A0A9X2RIX2"/>
<accession>A0A9X2RIX2</accession>
<gene>
    <name evidence="1" type="ORF">NOG11_14325</name>
</gene>
<evidence type="ECO:0000313" key="1">
    <source>
        <dbReference type="EMBL" id="MCQ8186555.1"/>
    </source>
</evidence>
<reference evidence="1" key="1">
    <citation type="submission" date="2022-07" db="EMBL/GenBank/DDBJ databases">
        <title>Parvularcula maris sp. nov., an algicidal bacterium isolated from seawater.</title>
        <authorList>
            <person name="Li F."/>
        </authorList>
    </citation>
    <scope>NUCLEOTIDE SEQUENCE</scope>
    <source>
        <strain evidence="1">BGMRC 0090</strain>
    </source>
</reference>